<accession>A0ABM8V9A1</accession>
<feature type="transmembrane region" description="Helical" evidence="5">
    <location>
        <begin position="12"/>
        <end position="32"/>
    </location>
</feature>
<evidence type="ECO:0000256" key="2">
    <source>
        <dbReference type="ARBA" id="ARBA00022692"/>
    </source>
</evidence>
<dbReference type="Proteomes" id="UP000681526">
    <property type="component" value="Unassembled WGS sequence"/>
</dbReference>
<dbReference type="PANTHER" id="PTHR36460:SF1">
    <property type="entry name" value="UPF0132 DOMAIN PROTEIN (AFU_ORTHOLOGUE AFUA_3G10255)"/>
    <property type="match status" value="1"/>
</dbReference>
<dbReference type="PANTHER" id="PTHR36460">
    <property type="entry name" value="UPF0132 DOMAIN PROTEIN (AFU_ORTHOLOGUE AFUA_3G10255)"/>
    <property type="match status" value="1"/>
</dbReference>
<keyword evidence="4 5" id="KW-0472">Membrane</keyword>
<dbReference type="RefSeq" id="WP_015256521.1">
    <property type="nucleotide sequence ID" value="NZ_CAJRAY010000103.1"/>
</dbReference>
<dbReference type="InterPro" id="IPR019109">
    <property type="entry name" value="MamF_MmsF"/>
</dbReference>
<organism evidence="6 7">
    <name type="scientific">Thermobacillus xylanilyticus</name>
    <dbReference type="NCBI Taxonomy" id="76633"/>
    <lineage>
        <taxon>Bacteria</taxon>
        <taxon>Bacillati</taxon>
        <taxon>Bacillota</taxon>
        <taxon>Bacilli</taxon>
        <taxon>Bacillales</taxon>
        <taxon>Paenibacillaceae</taxon>
        <taxon>Thermobacillus</taxon>
    </lineage>
</organism>
<evidence type="ECO:0000313" key="6">
    <source>
        <dbReference type="EMBL" id="CAG5093234.1"/>
    </source>
</evidence>
<dbReference type="Pfam" id="PF09685">
    <property type="entry name" value="MamF_MmsF"/>
    <property type="match status" value="1"/>
</dbReference>
<feature type="transmembrane region" description="Helical" evidence="5">
    <location>
        <begin position="69"/>
        <end position="90"/>
    </location>
</feature>
<gene>
    <name evidence="6" type="primary">txxe 3579</name>
    <name evidence="6" type="ORF">TXXE_19435</name>
</gene>
<dbReference type="EMBL" id="CAJRAY010000103">
    <property type="protein sequence ID" value="CAG5093234.1"/>
    <property type="molecule type" value="Genomic_DNA"/>
</dbReference>
<feature type="transmembrane region" description="Helical" evidence="5">
    <location>
        <begin position="44"/>
        <end position="63"/>
    </location>
</feature>
<keyword evidence="7" id="KW-1185">Reference proteome</keyword>
<proteinExistence type="predicted"/>
<evidence type="ECO:0000256" key="5">
    <source>
        <dbReference type="SAM" id="Phobius"/>
    </source>
</evidence>
<protein>
    <submittedName>
        <fullName evidence="6">Membrane protein MJ1443</fullName>
    </submittedName>
</protein>
<keyword evidence="2 5" id="KW-0812">Transmembrane</keyword>
<comment type="caution">
    <text evidence="6">The sequence shown here is derived from an EMBL/GenBank/DDBJ whole genome shotgun (WGS) entry which is preliminary data.</text>
</comment>
<evidence type="ECO:0000256" key="4">
    <source>
        <dbReference type="ARBA" id="ARBA00023136"/>
    </source>
</evidence>
<evidence type="ECO:0000256" key="3">
    <source>
        <dbReference type="ARBA" id="ARBA00022989"/>
    </source>
</evidence>
<keyword evidence="3 5" id="KW-1133">Transmembrane helix</keyword>
<reference evidence="6 7" key="1">
    <citation type="submission" date="2021-04" db="EMBL/GenBank/DDBJ databases">
        <authorList>
            <person name="Rakotoarivonina H."/>
        </authorList>
    </citation>
    <scope>NUCLEOTIDE SEQUENCE [LARGE SCALE GENOMIC DNA]</scope>
    <source>
        <strain evidence="6 7">XE</strain>
    </source>
</reference>
<name>A0ABM8V9A1_THEXY</name>
<comment type="subcellular location">
    <subcellularLocation>
        <location evidence="1">Membrane</location>
        <topology evidence="1">Multi-pass membrane protein</topology>
    </subcellularLocation>
</comment>
<evidence type="ECO:0000256" key="1">
    <source>
        <dbReference type="ARBA" id="ARBA00004141"/>
    </source>
</evidence>
<sequence>MNGRSSTGLEIRIAAMLCYALGFITGLIFLAIEKDSRFVKFHALQSTLLFASLFIMNVVLSFIPLIGWFFNMLLVPAMLVCWIGCMLLALQERKFLVPIVGPIADRESRRF</sequence>
<evidence type="ECO:0000313" key="7">
    <source>
        <dbReference type="Proteomes" id="UP000681526"/>
    </source>
</evidence>